<evidence type="ECO:0008006" key="4">
    <source>
        <dbReference type="Google" id="ProtNLM"/>
    </source>
</evidence>
<dbReference type="RefSeq" id="WP_229209762.1">
    <property type="nucleotide sequence ID" value="NZ_FNXY01000008.1"/>
</dbReference>
<protein>
    <recommendedName>
        <fullName evidence="4">GLPGLI family protein</fullName>
    </recommendedName>
</protein>
<dbReference type="Proteomes" id="UP000199532">
    <property type="component" value="Unassembled WGS sequence"/>
</dbReference>
<feature type="chain" id="PRO_5011564976" description="GLPGLI family protein" evidence="1">
    <location>
        <begin position="23"/>
        <end position="244"/>
    </location>
</feature>
<name>A0A1H6Z6G7_9BACT</name>
<gene>
    <name evidence="2" type="ORF">SAMN04487995_4980</name>
</gene>
<proteinExistence type="predicted"/>
<dbReference type="AlphaFoldDB" id="A0A1H6Z6G7"/>
<accession>A0A1H6Z6G7</accession>
<organism evidence="2 3">
    <name type="scientific">Dyadobacter koreensis</name>
    <dbReference type="NCBI Taxonomy" id="408657"/>
    <lineage>
        <taxon>Bacteria</taxon>
        <taxon>Pseudomonadati</taxon>
        <taxon>Bacteroidota</taxon>
        <taxon>Cytophagia</taxon>
        <taxon>Cytophagales</taxon>
        <taxon>Spirosomataceae</taxon>
        <taxon>Dyadobacter</taxon>
    </lineage>
</organism>
<evidence type="ECO:0000256" key="1">
    <source>
        <dbReference type="SAM" id="SignalP"/>
    </source>
</evidence>
<evidence type="ECO:0000313" key="3">
    <source>
        <dbReference type="Proteomes" id="UP000199532"/>
    </source>
</evidence>
<keyword evidence="3" id="KW-1185">Reference proteome</keyword>
<dbReference type="STRING" id="408657.SAMN04487995_4980"/>
<evidence type="ECO:0000313" key="2">
    <source>
        <dbReference type="EMBL" id="SEJ49153.1"/>
    </source>
</evidence>
<feature type="signal peptide" evidence="1">
    <location>
        <begin position="1"/>
        <end position="22"/>
    </location>
</feature>
<dbReference type="EMBL" id="FNXY01000008">
    <property type="protein sequence ID" value="SEJ49153.1"/>
    <property type="molecule type" value="Genomic_DNA"/>
</dbReference>
<keyword evidence="1" id="KW-0732">Signal</keyword>
<sequence length="244" mass="28013">MLRKISCYLILAFLSAGSVVMAQATKKPVLSRATQWKPEKGQYYFTHALTYEFENKADKKKGEVVIYVDPVTGTMCFKKENSYGETGKNFDFIIAFQDGKYIYCGSDEAGKKMKITEKVEEVKPDAETLKQQKEDFNTYCLPTGNKRKDFGWESTEYELSYARSEEKDKLWLTTTPFGVYPLYGFELIENVASLPVSFDYTYIFGNRQLLTEMNSKDVVLKLKSYEPNPFLAVTRGYPEVKVAD</sequence>
<reference evidence="2 3" key="1">
    <citation type="submission" date="2016-10" db="EMBL/GenBank/DDBJ databases">
        <authorList>
            <person name="de Groot N.N."/>
        </authorList>
    </citation>
    <scope>NUCLEOTIDE SEQUENCE [LARGE SCALE GENOMIC DNA]</scope>
    <source>
        <strain evidence="2 3">DSM 19938</strain>
    </source>
</reference>